<name>A0A4V2FR09_PSEST</name>
<dbReference type="InterPro" id="IPR006365">
    <property type="entry name" value="Cbl_synth_CobL"/>
</dbReference>
<evidence type="ECO:0000256" key="4">
    <source>
        <dbReference type="ARBA" id="ARBA00022679"/>
    </source>
</evidence>
<dbReference type="OrthoDB" id="9787825at2"/>
<reference evidence="7 8" key="1">
    <citation type="submission" date="2019-02" db="EMBL/GenBank/DDBJ databases">
        <title>Sequencing the genomes of 1000 actinobacteria strains.</title>
        <authorList>
            <person name="Klenk H.-P."/>
        </authorList>
    </citation>
    <scope>NUCLEOTIDE SEQUENCE [LARGE SCALE GENOMIC DNA]</scope>
    <source>
        <strain evidence="7 8">DSM 45779</strain>
    </source>
</reference>
<dbReference type="InterPro" id="IPR012818">
    <property type="entry name" value="CbiE"/>
</dbReference>
<dbReference type="InterPro" id="IPR050714">
    <property type="entry name" value="Cobalamin_biosynth_MTase"/>
</dbReference>
<dbReference type="InterPro" id="IPR035996">
    <property type="entry name" value="4pyrrol_Methylase_sf"/>
</dbReference>
<dbReference type="GO" id="GO:0008276">
    <property type="term" value="F:protein methyltransferase activity"/>
    <property type="evidence" value="ECO:0007669"/>
    <property type="project" value="InterPro"/>
</dbReference>
<evidence type="ECO:0000256" key="2">
    <source>
        <dbReference type="ARBA" id="ARBA00022573"/>
    </source>
</evidence>
<evidence type="ECO:0000256" key="1">
    <source>
        <dbReference type="ARBA" id="ARBA00004953"/>
    </source>
</evidence>
<dbReference type="UniPathway" id="UPA00148"/>
<evidence type="ECO:0000313" key="8">
    <source>
        <dbReference type="Proteomes" id="UP000291591"/>
    </source>
</evidence>
<keyword evidence="8" id="KW-1185">Reference proteome</keyword>
<evidence type="ECO:0000259" key="6">
    <source>
        <dbReference type="Pfam" id="PF00590"/>
    </source>
</evidence>
<dbReference type="Gene3D" id="3.30.950.10">
    <property type="entry name" value="Methyltransferase, Cobalt-precorrin-4 Transmethylase, Domain 2"/>
    <property type="match status" value="1"/>
</dbReference>
<comment type="caution">
    <text evidence="7">The sequence shown here is derived from an EMBL/GenBank/DDBJ whole genome shotgun (WGS) entry which is preliminary data.</text>
</comment>
<dbReference type="GO" id="GO:0032259">
    <property type="term" value="P:methylation"/>
    <property type="evidence" value="ECO:0007669"/>
    <property type="project" value="UniProtKB-KW"/>
</dbReference>
<keyword evidence="5" id="KW-0949">S-adenosyl-L-methionine</keyword>
<dbReference type="Proteomes" id="UP000291591">
    <property type="component" value="Unassembled WGS sequence"/>
</dbReference>
<dbReference type="PANTHER" id="PTHR43182">
    <property type="entry name" value="COBALT-PRECORRIN-6B C(15)-METHYLTRANSFERASE (DECARBOXYLATING)"/>
    <property type="match status" value="1"/>
</dbReference>
<dbReference type="NCBIfam" id="TIGR02467">
    <property type="entry name" value="CbiE"/>
    <property type="match status" value="1"/>
</dbReference>
<dbReference type="InterPro" id="IPR014776">
    <property type="entry name" value="4pyrrole_Mease_sub2"/>
</dbReference>
<evidence type="ECO:0000256" key="3">
    <source>
        <dbReference type="ARBA" id="ARBA00022603"/>
    </source>
</evidence>
<comment type="pathway">
    <text evidence="1">Cofactor biosynthesis; adenosylcobalamin biosynthesis.</text>
</comment>
<dbReference type="Gene3D" id="3.40.50.150">
    <property type="entry name" value="Vaccinia Virus protein VP39"/>
    <property type="match status" value="1"/>
</dbReference>
<accession>A0A4V2FR09</accession>
<feature type="domain" description="Tetrapyrrole methylase" evidence="6">
    <location>
        <begin position="5"/>
        <end position="191"/>
    </location>
</feature>
<dbReference type="NCBIfam" id="TIGR02469">
    <property type="entry name" value="CbiT"/>
    <property type="match status" value="1"/>
</dbReference>
<dbReference type="PANTHER" id="PTHR43182:SF1">
    <property type="entry name" value="COBALT-PRECORRIN-7 C(5)-METHYLTRANSFERASE"/>
    <property type="match status" value="1"/>
</dbReference>
<dbReference type="PIRSF" id="PIRSF036428">
    <property type="entry name" value="CobL"/>
    <property type="match status" value="1"/>
</dbReference>
<dbReference type="RefSeq" id="WP_130290861.1">
    <property type="nucleotide sequence ID" value="NZ_SHKL01000001.1"/>
</dbReference>
<keyword evidence="2" id="KW-0169">Cobalamin biosynthesis</keyword>
<dbReference type="InterPro" id="IPR014777">
    <property type="entry name" value="4pyrrole_Mease_sub1"/>
</dbReference>
<dbReference type="CDD" id="cd02440">
    <property type="entry name" value="AdoMet_MTases"/>
    <property type="match status" value="1"/>
</dbReference>
<dbReference type="SUPFAM" id="SSF53790">
    <property type="entry name" value="Tetrapyrrole methylase"/>
    <property type="match status" value="1"/>
</dbReference>
<proteinExistence type="predicted"/>
<dbReference type="AlphaFoldDB" id="A0A4V2FR09"/>
<gene>
    <name evidence="7" type="ORF">EV383_3487</name>
</gene>
<protein>
    <submittedName>
        <fullName evidence="7">Precorrin-6Y C5,15-methyltransferase (Decarboxylating)</fullName>
    </submittedName>
</protein>
<dbReference type="Gene3D" id="3.40.1010.10">
    <property type="entry name" value="Cobalt-precorrin-4 Transmethylase, Domain 1"/>
    <property type="match status" value="1"/>
</dbReference>
<evidence type="ECO:0000313" key="7">
    <source>
        <dbReference type="EMBL" id="RZT86590.1"/>
    </source>
</evidence>
<dbReference type="InterPro" id="IPR000878">
    <property type="entry name" value="4pyrrol_Mease"/>
</dbReference>
<keyword evidence="3 7" id="KW-0489">Methyltransferase</keyword>
<keyword evidence="4 7" id="KW-0808">Transferase</keyword>
<dbReference type="CDD" id="cd11644">
    <property type="entry name" value="Precorrin-6Y-MT"/>
    <property type="match status" value="1"/>
</dbReference>
<organism evidence="7 8">
    <name type="scientific">Pseudonocardia sediminis</name>
    <dbReference type="NCBI Taxonomy" id="1397368"/>
    <lineage>
        <taxon>Bacteria</taxon>
        <taxon>Bacillati</taxon>
        <taxon>Actinomycetota</taxon>
        <taxon>Actinomycetes</taxon>
        <taxon>Pseudonocardiales</taxon>
        <taxon>Pseudonocardiaceae</taxon>
        <taxon>Pseudonocardia</taxon>
    </lineage>
</organism>
<dbReference type="SUPFAM" id="SSF53335">
    <property type="entry name" value="S-adenosyl-L-methionine-dependent methyltransferases"/>
    <property type="match status" value="1"/>
</dbReference>
<evidence type="ECO:0000256" key="5">
    <source>
        <dbReference type="ARBA" id="ARBA00022691"/>
    </source>
</evidence>
<dbReference type="EMBL" id="SHKL01000001">
    <property type="protein sequence ID" value="RZT86590.1"/>
    <property type="molecule type" value="Genomic_DNA"/>
</dbReference>
<dbReference type="GO" id="GO:0009236">
    <property type="term" value="P:cobalamin biosynthetic process"/>
    <property type="evidence" value="ECO:0007669"/>
    <property type="project" value="UniProtKB-UniPathway"/>
</dbReference>
<sequence>MDEPVTVVGIGADGWAGLAGPSRDALRAAEVVLGGPRQLDLLDASVTGTRRAWPSPLVPALPGILDELAGRRVAVLASGDPMFFGIGTTLARVAGAERLRVLPHPSSISLACARLGWAVENVELVSVVGRPLARLARSLAPRARILVLSAGAGSPAAIGELVAAHGFGRSTMTVLERLGESGERVVTGTAATWDGTSDALNVVALDCVADPGARLLGETPGLPDDAYDSDGQLTKREVRAVTLAHLAPRPGEVLWDVGGGAGSVGIEWMRAHRTCRAVAVESRADRAERIMANAAALGVPELRVVTGTAPEALRGLRRPDAIFVGGGLTGDGVLETCWDALEHGGRLVANAVTVQTEALLAGAHERYGGHLVRLQVSRAEPVGRYHGWRASMPVTIWNVERTTQ</sequence>
<dbReference type="InterPro" id="IPR029063">
    <property type="entry name" value="SAM-dependent_MTases_sf"/>
</dbReference>
<dbReference type="Pfam" id="PF00590">
    <property type="entry name" value="TP_methylase"/>
    <property type="match status" value="1"/>
</dbReference>
<dbReference type="InterPro" id="IPR014008">
    <property type="entry name" value="Cbl_synth_MTase_CbiT"/>
</dbReference>